<feature type="domain" description="DinB-like" evidence="1">
    <location>
        <begin position="10"/>
        <end position="143"/>
    </location>
</feature>
<dbReference type="EMBL" id="MLJW01000066">
    <property type="protein sequence ID" value="OIR03425.1"/>
    <property type="molecule type" value="Genomic_DNA"/>
</dbReference>
<proteinExistence type="predicted"/>
<dbReference type="Pfam" id="PF12867">
    <property type="entry name" value="DinB_2"/>
    <property type="match status" value="1"/>
</dbReference>
<comment type="caution">
    <text evidence="2">The sequence shown here is derived from an EMBL/GenBank/DDBJ whole genome shotgun (WGS) entry which is preliminary data.</text>
</comment>
<reference evidence="2" key="1">
    <citation type="submission" date="2016-10" db="EMBL/GenBank/DDBJ databases">
        <title>Sequence of Gallionella enrichment culture.</title>
        <authorList>
            <person name="Poehlein A."/>
            <person name="Muehling M."/>
            <person name="Daniel R."/>
        </authorList>
    </citation>
    <scope>NUCLEOTIDE SEQUENCE</scope>
</reference>
<dbReference type="Gene3D" id="1.20.120.450">
    <property type="entry name" value="dinb family like domain"/>
    <property type="match status" value="1"/>
</dbReference>
<evidence type="ECO:0000313" key="2">
    <source>
        <dbReference type="EMBL" id="OIR03425.1"/>
    </source>
</evidence>
<sequence>MEKQINISKQTRRNFLNLIDSLSVEQLNKIPAGMNNNIAWNFGHIVATQQLLCYTLAGAVPRVDQSLIDKYRKGTKPESFIDSDEIELLKKLSISLIDELEKDIKTDIFNNYKSYPTSYGVGLSSIEDAVNFFPMHEAMHYGVALTIKKFV</sequence>
<name>A0A1J5S4Q7_9ZZZZ</name>
<dbReference type="InterPro" id="IPR034660">
    <property type="entry name" value="DinB/YfiT-like"/>
</dbReference>
<accession>A0A1J5S4Q7</accession>
<protein>
    <submittedName>
        <fullName evidence="2">DinB superfamily protein</fullName>
    </submittedName>
</protein>
<gene>
    <name evidence="2" type="ORF">GALL_144970</name>
</gene>
<evidence type="ECO:0000259" key="1">
    <source>
        <dbReference type="Pfam" id="PF12867"/>
    </source>
</evidence>
<dbReference type="InterPro" id="IPR024775">
    <property type="entry name" value="DinB-like"/>
</dbReference>
<dbReference type="AlphaFoldDB" id="A0A1J5S4Q7"/>
<organism evidence="2">
    <name type="scientific">mine drainage metagenome</name>
    <dbReference type="NCBI Taxonomy" id="410659"/>
    <lineage>
        <taxon>unclassified sequences</taxon>
        <taxon>metagenomes</taxon>
        <taxon>ecological metagenomes</taxon>
    </lineage>
</organism>
<dbReference type="SUPFAM" id="SSF109854">
    <property type="entry name" value="DinB/YfiT-like putative metalloenzymes"/>
    <property type="match status" value="1"/>
</dbReference>